<dbReference type="Proteomes" id="UP001060085">
    <property type="component" value="Linkage Group LG02"/>
</dbReference>
<accession>A0ACC0BTQ7</accession>
<evidence type="ECO:0000313" key="2">
    <source>
        <dbReference type="Proteomes" id="UP001060085"/>
    </source>
</evidence>
<keyword evidence="2" id="KW-1185">Reference proteome</keyword>
<gene>
    <name evidence="1" type="ORF">M9H77_06949</name>
</gene>
<dbReference type="EMBL" id="CM044702">
    <property type="protein sequence ID" value="KAI5675999.1"/>
    <property type="molecule type" value="Genomic_DNA"/>
</dbReference>
<proteinExistence type="predicted"/>
<comment type="caution">
    <text evidence="1">The sequence shown here is derived from an EMBL/GenBank/DDBJ whole genome shotgun (WGS) entry which is preliminary data.</text>
</comment>
<name>A0ACC0BTQ7_CATRO</name>
<protein>
    <submittedName>
        <fullName evidence="1">Uncharacterized protein</fullName>
    </submittedName>
</protein>
<organism evidence="1 2">
    <name type="scientific">Catharanthus roseus</name>
    <name type="common">Madagascar periwinkle</name>
    <name type="synonym">Vinca rosea</name>
    <dbReference type="NCBI Taxonomy" id="4058"/>
    <lineage>
        <taxon>Eukaryota</taxon>
        <taxon>Viridiplantae</taxon>
        <taxon>Streptophyta</taxon>
        <taxon>Embryophyta</taxon>
        <taxon>Tracheophyta</taxon>
        <taxon>Spermatophyta</taxon>
        <taxon>Magnoliopsida</taxon>
        <taxon>eudicotyledons</taxon>
        <taxon>Gunneridae</taxon>
        <taxon>Pentapetalae</taxon>
        <taxon>asterids</taxon>
        <taxon>lamiids</taxon>
        <taxon>Gentianales</taxon>
        <taxon>Apocynaceae</taxon>
        <taxon>Rauvolfioideae</taxon>
        <taxon>Vinceae</taxon>
        <taxon>Catharanthinae</taxon>
        <taxon>Catharanthus</taxon>
    </lineage>
</organism>
<sequence>MKEGDEWKTTFKTKFGLYDWPVMPFGLYQCITFLGYVVSFEGLQMDLDKVMAIKDWPTPKSVTEVRSFHGLASFYRTFIKDFNTIASPLTEVIKKTNRFNWEEAQESAFKALSEKLCNAPLLTLPNFDRMFEIECDASGVRIGGVLMQGNFLNLFTHD</sequence>
<reference evidence="2" key="1">
    <citation type="journal article" date="2023" name="Nat. Plants">
        <title>Single-cell RNA sequencing provides a high-resolution roadmap for understanding the multicellular compartmentation of specialized metabolism.</title>
        <authorList>
            <person name="Sun S."/>
            <person name="Shen X."/>
            <person name="Li Y."/>
            <person name="Li Y."/>
            <person name="Wang S."/>
            <person name="Li R."/>
            <person name="Zhang H."/>
            <person name="Shen G."/>
            <person name="Guo B."/>
            <person name="Wei J."/>
            <person name="Xu J."/>
            <person name="St-Pierre B."/>
            <person name="Chen S."/>
            <person name="Sun C."/>
        </authorList>
    </citation>
    <scope>NUCLEOTIDE SEQUENCE [LARGE SCALE GENOMIC DNA]</scope>
</reference>
<evidence type="ECO:0000313" key="1">
    <source>
        <dbReference type="EMBL" id="KAI5675999.1"/>
    </source>
</evidence>